<comment type="caution">
    <text evidence="1">The sequence shown here is derived from an EMBL/GenBank/DDBJ whole genome shotgun (WGS) entry which is preliminary data.</text>
</comment>
<organism evidence="1 2">
    <name type="scientific">Choristoneura fumiferana</name>
    <name type="common">Spruce budworm moth</name>
    <name type="synonym">Archips fumiferana</name>
    <dbReference type="NCBI Taxonomy" id="7141"/>
    <lineage>
        <taxon>Eukaryota</taxon>
        <taxon>Metazoa</taxon>
        <taxon>Ecdysozoa</taxon>
        <taxon>Arthropoda</taxon>
        <taxon>Hexapoda</taxon>
        <taxon>Insecta</taxon>
        <taxon>Pterygota</taxon>
        <taxon>Neoptera</taxon>
        <taxon>Endopterygota</taxon>
        <taxon>Lepidoptera</taxon>
        <taxon>Glossata</taxon>
        <taxon>Ditrysia</taxon>
        <taxon>Tortricoidea</taxon>
        <taxon>Tortricidae</taxon>
        <taxon>Tortricinae</taxon>
        <taxon>Choristoneura</taxon>
    </lineage>
</organism>
<dbReference type="EMBL" id="CM046122">
    <property type="protein sequence ID" value="KAI8423664.1"/>
    <property type="molecule type" value="Genomic_DNA"/>
</dbReference>
<protein>
    <submittedName>
        <fullName evidence="1">Uncharacterized protein</fullName>
    </submittedName>
</protein>
<evidence type="ECO:0000313" key="1">
    <source>
        <dbReference type="EMBL" id="KAI8423664.1"/>
    </source>
</evidence>
<name>A0ACC0JHT7_CHOFU</name>
<proteinExistence type="predicted"/>
<reference evidence="1 2" key="1">
    <citation type="journal article" date="2022" name="Genome Biol. Evol.">
        <title>The Spruce Budworm Genome: Reconstructing the Evolutionary History of Antifreeze Proteins.</title>
        <authorList>
            <person name="Beliveau C."/>
            <person name="Gagne P."/>
            <person name="Picq S."/>
            <person name="Vernygora O."/>
            <person name="Keeling C.I."/>
            <person name="Pinkney K."/>
            <person name="Doucet D."/>
            <person name="Wen F."/>
            <person name="Johnston J.S."/>
            <person name="Maaroufi H."/>
            <person name="Boyle B."/>
            <person name="Laroche J."/>
            <person name="Dewar K."/>
            <person name="Juretic N."/>
            <person name="Blackburn G."/>
            <person name="Nisole A."/>
            <person name="Brunet B."/>
            <person name="Brandao M."/>
            <person name="Lumley L."/>
            <person name="Duan J."/>
            <person name="Quan G."/>
            <person name="Lucarotti C.J."/>
            <person name="Roe A.D."/>
            <person name="Sperling F.A.H."/>
            <person name="Levesque R.C."/>
            <person name="Cusson M."/>
        </authorList>
    </citation>
    <scope>NUCLEOTIDE SEQUENCE [LARGE SCALE GENOMIC DNA]</scope>
    <source>
        <strain evidence="1">Glfc:IPQL:Cfum</strain>
    </source>
</reference>
<gene>
    <name evidence="1" type="ORF">MSG28_012712</name>
</gene>
<keyword evidence="2" id="KW-1185">Reference proteome</keyword>
<accession>A0ACC0JHT7</accession>
<evidence type="ECO:0000313" key="2">
    <source>
        <dbReference type="Proteomes" id="UP001064048"/>
    </source>
</evidence>
<dbReference type="Proteomes" id="UP001064048">
    <property type="component" value="Chromosome 22"/>
</dbReference>
<sequence length="1073" mass="122596">MLEQEKESGGIKSIEKQHLYYEIKYGSQDLLGRIYILNGNIFRYYVSSQDFLDFPTPKNKEDVAKIVIKRVEDYDTVPFEISVLEEKDDYYIIDAEHIQICFDKQRATMTVKDKRANRKVLQEATSIFLSDDNTSQVLLHNHKEHFYGGGMQNGRFAHKGESIEIVNTNCWTDGGVSSPNPFYWSTFGYGVLRNTWQKGHYDFGFKNPNNVKTTHEVGYFDAFYFISSHPKDILLDYFRLTGRPILLPAYAFYEAHLNTFNRDYWVEVSADTSGAILFEDGKYYKKYQPKKDGENKGILESLNGEHNNYQFSARAMIDRYKRHDMPLGWFIPNDGYGSGYGQTDSLEGDLENLKEFADYARVHGVEVALWTESNLSPKDPDHPKKGERDLSREVSKAGVVALKCDVAWIGSGYSYGLNAVETATNIFEDSTKTRARPFIIMVDGWAGTQRYAGIWSGDQSGGEWEYIRFHVPTYIGTGLSGQPIVGSDMDGIYSGGVKEINIRDYQWKTFTPLQLNMDGWGSVPKTPFTFDDEAKQINRAYLKLKSMLMPYNYSINHESIRGLPMIRAMFLEFEDEIPAYTNDSKYQYMWGPNILVAPVITSGPVRNEIYLPGKHQVWIDFFTGEMYKGGKIYNNFEVPLWKIPVFIKNGAIIPMTNPNNNPSEIQKDIRMFNLYPCGETHFDVYEDDGVSAEYAKGDFAIVKVKMAFSDWDKEEARDLYISIGRTVGKYQGMVKERTTLLRIMTSVTTVDVKVMVEGEYMSLTEATSDEEFDIEENVYFLKEDFIVNPFLQNISEEKLKQKFLMIKLRKVDVTKEKIQLKVVAFANKREILGSFSEISYSIATPNKFVALESEATPTSVTLSWDGANDSTQYEIEKDGVIFSNIIGNKVTFGGLKYSSTHSFRIRVAILKGVSEWSDAITASTKEDPFKYAIKGVKVSCNLPCQQGQEVCKVTDDDMNSLWHTNWGSPGKANPAKGHFLKLNFDLGQVYEINKMVYTPRSDAGNGTFLLIQYKHSSDGRNWTPLSEKIYWDHDNSIKTIELNGNKLRYVELQVLESVGNFGSGKRIHFYKEN</sequence>